<dbReference type="SUPFAM" id="SSF53697">
    <property type="entry name" value="SIS domain"/>
    <property type="match status" value="1"/>
</dbReference>
<keyword evidence="1" id="KW-0805">Transcription regulation</keyword>
<evidence type="ECO:0000259" key="4">
    <source>
        <dbReference type="PROSITE" id="PS51071"/>
    </source>
</evidence>
<keyword evidence="3" id="KW-0804">Transcription</keyword>
<evidence type="ECO:0000313" key="5">
    <source>
        <dbReference type="EMBL" id="RII39021.1"/>
    </source>
</evidence>
<dbReference type="GO" id="GO:0003677">
    <property type="term" value="F:DNA binding"/>
    <property type="evidence" value="ECO:0007669"/>
    <property type="project" value="UniProtKB-KW"/>
</dbReference>
<evidence type="ECO:0000256" key="2">
    <source>
        <dbReference type="ARBA" id="ARBA00023125"/>
    </source>
</evidence>
<dbReference type="Pfam" id="PF01418">
    <property type="entry name" value="HTH_6"/>
    <property type="match status" value="1"/>
</dbReference>
<dbReference type="InterPro" id="IPR036388">
    <property type="entry name" value="WH-like_DNA-bd_sf"/>
</dbReference>
<dbReference type="Gene3D" id="1.10.10.10">
    <property type="entry name" value="Winged helix-like DNA-binding domain superfamily/Winged helix DNA-binding domain"/>
    <property type="match status" value="1"/>
</dbReference>
<feature type="domain" description="HTH rpiR-type" evidence="4">
    <location>
        <begin position="25"/>
        <end position="101"/>
    </location>
</feature>
<dbReference type="CDD" id="cd05013">
    <property type="entry name" value="SIS_RpiR"/>
    <property type="match status" value="1"/>
</dbReference>
<dbReference type="OrthoDB" id="3574600at2"/>
<proteinExistence type="predicted"/>
<dbReference type="InterPro" id="IPR000281">
    <property type="entry name" value="HTH_RpiR"/>
</dbReference>
<reference evidence="5 6" key="1">
    <citation type="submission" date="2018-08" db="EMBL/GenBank/DDBJ databases">
        <title>Pseudooceanicola sediminis CY03 in the family Rhodobacteracea.</title>
        <authorList>
            <person name="Zhang Y.-J."/>
        </authorList>
    </citation>
    <scope>NUCLEOTIDE SEQUENCE [LARGE SCALE GENOMIC DNA]</scope>
    <source>
        <strain evidence="5 6">CY03</strain>
    </source>
</reference>
<evidence type="ECO:0000256" key="3">
    <source>
        <dbReference type="ARBA" id="ARBA00023163"/>
    </source>
</evidence>
<sequence length="310" mass="34502">MTTAREYFVVILTKGVQIVADAGADQVKALIHAATTRLTASEKRVGEVILKDYPMAGMQSVTKLAELAAVSTPTVIRMARKLGFEGFPELQTALRGEVADRIKAPSLKRDARAAAGEGTGHVLHRFTEAVIRNLNGSLDRLDPVVFDRVADLLADTARPAYFVGGRITRSNASYFHNHIQIIRANVTLLSQTPNVWPHYLLDMNERSVLIVFDIRRYEKDLQKLAELAHERGATIVLFTDQWGSPIAQVAENVFNLQVEAPSNWDSTIAIMAVVEALIAEVQAKRWDDTQGRLQELESMFSTTRVFRNFT</sequence>
<dbReference type="InterPro" id="IPR035472">
    <property type="entry name" value="RpiR-like_SIS"/>
</dbReference>
<dbReference type="GO" id="GO:1901135">
    <property type="term" value="P:carbohydrate derivative metabolic process"/>
    <property type="evidence" value="ECO:0007669"/>
    <property type="project" value="InterPro"/>
</dbReference>
<keyword evidence="6" id="KW-1185">Reference proteome</keyword>
<dbReference type="PROSITE" id="PS51071">
    <property type="entry name" value="HTH_RPIR"/>
    <property type="match status" value="1"/>
</dbReference>
<accession>A0A399J192</accession>
<evidence type="ECO:0000313" key="6">
    <source>
        <dbReference type="Proteomes" id="UP000265848"/>
    </source>
</evidence>
<dbReference type="GO" id="GO:0097367">
    <property type="term" value="F:carbohydrate derivative binding"/>
    <property type="evidence" value="ECO:0007669"/>
    <property type="project" value="InterPro"/>
</dbReference>
<organism evidence="5 6">
    <name type="scientific">Pseudooceanicola sediminis</name>
    <dbReference type="NCBI Taxonomy" id="2211117"/>
    <lineage>
        <taxon>Bacteria</taxon>
        <taxon>Pseudomonadati</taxon>
        <taxon>Pseudomonadota</taxon>
        <taxon>Alphaproteobacteria</taxon>
        <taxon>Rhodobacterales</taxon>
        <taxon>Paracoccaceae</taxon>
        <taxon>Pseudooceanicola</taxon>
    </lineage>
</organism>
<dbReference type="PANTHER" id="PTHR30514:SF18">
    <property type="entry name" value="RPIR-FAMILY TRANSCRIPTIONAL REGULATOR"/>
    <property type="match status" value="1"/>
</dbReference>
<dbReference type="InterPro" id="IPR001347">
    <property type="entry name" value="SIS_dom"/>
</dbReference>
<keyword evidence="2" id="KW-0238">DNA-binding</keyword>
<name>A0A399J192_9RHOB</name>
<dbReference type="Pfam" id="PF01380">
    <property type="entry name" value="SIS"/>
    <property type="match status" value="1"/>
</dbReference>
<dbReference type="EMBL" id="QWJJ01000007">
    <property type="protein sequence ID" value="RII39021.1"/>
    <property type="molecule type" value="Genomic_DNA"/>
</dbReference>
<dbReference type="GO" id="GO:0003700">
    <property type="term" value="F:DNA-binding transcription factor activity"/>
    <property type="evidence" value="ECO:0007669"/>
    <property type="project" value="InterPro"/>
</dbReference>
<dbReference type="AlphaFoldDB" id="A0A399J192"/>
<dbReference type="Gene3D" id="3.40.50.10490">
    <property type="entry name" value="Glucose-6-phosphate isomerase like protein, domain 1"/>
    <property type="match status" value="1"/>
</dbReference>
<evidence type="ECO:0000256" key="1">
    <source>
        <dbReference type="ARBA" id="ARBA00023015"/>
    </source>
</evidence>
<dbReference type="Proteomes" id="UP000265848">
    <property type="component" value="Unassembled WGS sequence"/>
</dbReference>
<dbReference type="InterPro" id="IPR046348">
    <property type="entry name" value="SIS_dom_sf"/>
</dbReference>
<dbReference type="InterPro" id="IPR009057">
    <property type="entry name" value="Homeodomain-like_sf"/>
</dbReference>
<dbReference type="SUPFAM" id="SSF46689">
    <property type="entry name" value="Homeodomain-like"/>
    <property type="match status" value="1"/>
</dbReference>
<comment type="caution">
    <text evidence="5">The sequence shown here is derived from an EMBL/GenBank/DDBJ whole genome shotgun (WGS) entry which is preliminary data.</text>
</comment>
<gene>
    <name evidence="5" type="ORF">DL237_10125</name>
</gene>
<dbReference type="InterPro" id="IPR047640">
    <property type="entry name" value="RpiR-like"/>
</dbReference>
<protein>
    <submittedName>
        <fullName evidence="5">MurR/RpiR family transcriptional regulator</fullName>
    </submittedName>
</protein>
<dbReference type="PANTHER" id="PTHR30514">
    <property type="entry name" value="GLUCOKINASE"/>
    <property type="match status" value="1"/>
</dbReference>